<evidence type="ECO:0000259" key="2">
    <source>
        <dbReference type="PROSITE" id="PS52015"/>
    </source>
</evidence>
<dbReference type="SUPFAM" id="SSF74653">
    <property type="entry name" value="TolA/TonB C-terminal domain"/>
    <property type="match status" value="1"/>
</dbReference>
<reference evidence="4" key="1">
    <citation type="submission" date="2016-11" db="EMBL/GenBank/DDBJ databases">
        <authorList>
            <person name="Varghese N."/>
            <person name="Submissions S."/>
        </authorList>
    </citation>
    <scope>NUCLEOTIDE SEQUENCE [LARGE SCALE GENOMIC DNA]</scope>
    <source>
        <strain evidence="4">DSM 18569</strain>
    </source>
</reference>
<feature type="chain" id="PRO_5013110834" evidence="1">
    <location>
        <begin position="22"/>
        <end position="166"/>
    </location>
</feature>
<dbReference type="Pfam" id="PF03544">
    <property type="entry name" value="TonB_C"/>
    <property type="match status" value="1"/>
</dbReference>
<accession>A0A1M7F899</accession>
<dbReference type="Gene3D" id="3.30.1150.10">
    <property type="match status" value="1"/>
</dbReference>
<keyword evidence="1" id="KW-0732">Signal</keyword>
<protein>
    <submittedName>
        <fullName evidence="3">TonB protein C-terminal</fullName>
    </submittedName>
</protein>
<evidence type="ECO:0000313" key="3">
    <source>
        <dbReference type="EMBL" id="SHM00284.1"/>
    </source>
</evidence>
<dbReference type="AlphaFoldDB" id="A0A1M7F899"/>
<keyword evidence="4" id="KW-1185">Reference proteome</keyword>
<sequence length="166" mass="17861">MNKRAALLFGLACVAGRPASAQSAVYNRWEARPAAPVKPKPPVPPPAALRLQRGIGERLASQRRLPVDSLFFRYMWGKIKYPSAALRAGLEGQVSVRLTIAADGTVADAQGAGTRLMPLFGEITPQAKAEAEAQLLQEARRVPSGLLFEPAAASTKETLTVNYLIR</sequence>
<gene>
    <name evidence="3" type="ORF">SAMN02746009_03780</name>
</gene>
<dbReference type="GO" id="GO:0055085">
    <property type="term" value="P:transmembrane transport"/>
    <property type="evidence" value="ECO:0007669"/>
    <property type="project" value="InterPro"/>
</dbReference>
<dbReference type="InterPro" id="IPR037682">
    <property type="entry name" value="TonB_C"/>
</dbReference>
<proteinExistence type="predicted"/>
<feature type="signal peptide" evidence="1">
    <location>
        <begin position="1"/>
        <end position="21"/>
    </location>
</feature>
<evidence type="ECO:0000313" key="4">
    <source>
        <dbReference type="Proteomes" id="UP000183947"/>
    </source>
</evidence>
<dbReference type="STRING" id="1121959.SAMN02746009_03780"/>
<feature type="domain" description="TonB C-terminal" evidence="2">
    <location>
        <begin position="66"/>
        <end position="162"/>
    </location>
</feature>
<dbReference type="EMBL" id="FRAS01000029">
    <property type="protein sequence ID" value="SHM00284.1"/>
    <property type="molecule type" value="Genomic_DNA"/>
</dbReference>
<dbReference type="PROSITE" id="PS52015">
    <property type="entry name" value="TONB_CTD"/>
    <property type="match status" value="1"/>
</dbReference>
<dbReference type="Proteomes" id="UP000183947">
    <property type="component" value="Unassembled WGS sequence"/>
</dbReference>
<name>A0A1M7F899_9BACT</name>
<evidence type="ECO:0000256" key="1">
    <source>
        <dbReference type="SAM" id="SignalP"/>
    </source>
</evidence>
<organism evidence="3 4">
    <name type="scientific">Hymenobacter psychrotolerans DSM 18569</name>
    <dbReference type="NCBI Taxonomy" id="1121959"/>
    <lineage>
        <taxon>Bacteria</taxon>
        <taxon>Pseudomonadati</taxon>
        <taxon>Bacteroidota</taxon>
        <taxon>Cytophagia</taxon>
        <taxon>Cytophagales</taxon>
        <taxon>Hymenobacteraceae</taxon>
        <taxon>Hymenobacter</taxon>
    </lineage>
</organism>
<dbReference type="OrthoDB" id="1685233at2"/>